<evidence type="ECO:0000313" key="1">
    <source>
        <dbReference type="EMBL" id="ATZ17902.1"/>
    </source>
</evidence>
<gene>
    <name evidence="1" type="ORF">EMELA_v1c03320</name>
</gene>
<evidence type="ECO:0008006" key="3">
    <source>
        <dbReference type="Google" id="ProtNLM"/>
    </source>
</evidence>
<organism evidence="1 2">
    <name type="scientific">Mesoplasma melaleucae</name>
    <dbReference type="NCBI Taxonomy" id="81459"/>
    <lineage>
        <taxon>Bacteria</taxon>
        <taxon>Bacillati</taxon>
        <taxon>Mycoplasmatota</taxon>
        <taxon>Mollicutes</taxon>
        <taxon>Entomoplasmatales</taxon>
        <taxon>Entomoplasmataceae</taxon>
        <taxon>Mesoplasma</taxon>
    </lineage>
</organism>
<dbReference type="Proteomes" id="UP000231896">
    <property type="component" value="Chromosome"/>
</dbReference>
<dbReference type="EMBL" id="CP024964">
    <property type="protein sequence ID" value="ATZ17902.1"/>
    <property type="molecule type" value="Genomic_DNA"/>
</dbReference>
<keyword evidence="2" id="KW-1185">Reference proteome</keyword>
<evidence type="ECO:0000313" key="2">
    <source>
        <dbReference type="Proteomes" id="UP000231896"/>
    </source>
</evidence>
<dbReference type="AlphaFoldDB" id="A0A2K8NVN7"/>
<dbReference type="KEGG" id="eml:EMELA_v1c03320"/>
<proteinExistence type="predicted"/>
<dbReference type="RefSeq" id="WP_028124457.1">
    <property type="nucleotide sequence ID" value="NZ_CP024964.1"/>
</dbReference>
<protein>
    <recommendedName>
        <fullName evidence="3">HNH endonuclease</fullName>
    </recommendedName>
</protein>
<name>A0A2K8NVN7_9MOLU</name>
<reference evidence="1 2" key="1">
    <citation type="submission" date="2017-11" db="EMBL/GenBank/DDBJ databases">
        <title>Genome sequence of Entomoplasma melaleucae M1 (ATCC 49191).</title>
        <authorList>
            <person name="Lo W.-S."/>
            <person name="Gasparich G.E."/>
            <person name="Kuo C.-H."/>
        </authorList>
    </citation>
    <scope>NUCLEOTIDE SEQUENCE [LARGE SCALE GENOMIC DNA]</scope>
    <source>
        <strain evidence="1 2">M1</strain>
    </source>
</reference>
<sequence>MAKIDKKSNKAIFTNEEYAKTWENCPIIQNRDRKDFRLCYICKYPMEFKLNENNSEDESAWVIDLINTKKPVLEIQNYIGVHANCVKNRTKRDATKLIKRIKMVGWMAPE</sequence>
<accession>A0A2K8NVN7</accession>
<dbReference type="OrthoDB" id="391956at2"/>